<protein>
    <submittedName>
        <fullName evidence="3">Cellulose biosynthesis protein BcsG</fullName>
    </submittedName>
</protein>
<keyword evidence="4" id="KW-1185">Reference proteome</keyword>
<dbReference type="EMBL" id="QZCH01000008">
    <property type="protein sequence ID" value="RJG48398.1"/>
    <property type="molecule type" value="Genomic_DNA"/>
</dbReference>
<name>A0A418YFS9_9GAMM</name>
<dbReference type="RefSeq" id="WP_119910208.1">
    <property type="nucleotide sequence ID" value="NZ_QZCH01000008.1"/>
</dbReference>
<feature type="region of interest" description="Disordered" evidence="1">
    <location>
        <begin position="149"/>
        <end position="177"/>
    </location>
</feature>
<dbReference type="NCBIfam" id="TIGR03368">
    <property type="entry name" value="cellulose_yhjU"/>
    <property type="match status" value="1"/>
</dbReference>
<gene>
    <name evidence="3" type="primary">bcsG</name>
    <name evidence="3" type="ORF">D1Z90_07855</name>
</gene>
<accession>A0A418YFS9</accession>
<feature type="transmembrane region" description="Helical" evidence="2">
    <location>
        <begin position="12"/>
        <end position="30"/>
    </location>
</feature>
<organism evidence="3 4">
    <name type="scientific">Motilimonas pumila</name>
    <dbReference type="NCBI Taxonomy" id="2303987"/>
    <lineage>
        <taxon>Bacteria</taxon>
        <taxon>Pseudomonadati</taxon>
        <taxon>Pseudomonadota</taxon>
        <taxon>Gammaproteobacteria</taxon>
        <taxon>Alteromonadales</taxon>
        <taxon>Alteromonadales genera incertae sedis</taxon>
        <taxon>Motilimonas</taxon>
    </lineage>
</organism>
<evidence type="ECO:0000313" key="4">
    <source>
        <dbReference type="Proteomes" id="UP000283255"/>
    </source>
</evidence>
<keyword evidence="2" id="KW-1133">Transmembrane helix</keyword>
<proteinExistence type="predicted"/>
<dbReference type="Proteomes" id="UP000283255">
    <property type="component" value="Unassembled WGS sequence"/>
</dbReference>
<reference evidence="3 4" key="1">
    <citation type="submission" date="2018-09" db="EMBL/GenBank/DDBJ databases">
        <authorList>
            <person name="Wang F."/>
        </authorList>
    </citation>
    <scope>NUCLEOTIDE SEQUENCE [LARGE SCALE GENOMIC DNA]</scope>
    <source>
        <strain evidence="3 4">PLHSC7-2</strain>
    </source>
</reference>
<dbReference type="OrthoDB" id="6965261at2"/>
<reference evidence="3 4" key="2">
    <citation type="submission" date="2019-01" db="EMBL/GenBank/DDBJ databases">
        <title>Motilimonas pumilus sp. nov., isolated from the gut of sea cucumber (Apostichopus japonicus).</title>
        <authorList>
            <person name="Wang F.-Q."/>
            <person name="Ren L.-H."/>
            <person name="Lin Y.-W."/>
            <person name="Sun G.-H."/>
            <person name="Du Z.-J."/>
            <person name="Zhao J.-X."/>
            <person name="Liu X.-J."/>
            <person name="Liu L.-J."/>
        </authorList>
    </citation>
    <scope>NUCLEOTIDE SEQUENCE [LARGE SCALE GENOMIC DNA]</scope>
    <source>
        <strain evidence="3 4">PLHSC7-2</strain>
    </source>
</reference>
<evidence type="ECO:0000256" key="1">
    <source>
        <dbReference type="SAM" id="MobiDB-lite"/>
    </source>
</evidence>
<keyword evidence="2" id="KW-0472">Membrane</keyword>
<keyword evidence="2" id="KW-0812">Transmembrane</keyword>
<dbReference type="InterPro" id="IPR017744">
    <property type="entry name" value="BcsG"/>
</dbReference>
<comment type="caution">
    <text evidence="3">The sequence shown here is derived from an EMBL/GenBank/DDBJ whole genome shotgun (WGS) entry which is preliminary data.</text>
</comment>
<dbReference type="Pfam" id="PF11658">
    <property type="entry name" value="CBP_BcsG"/>
    <property type="match status" value="1"/>
</dbReference>
<evidence type="ECO:0000256" key="2">
    <source>
        <dbReference type="SAM" id="Phobius"/>
    </source>
</evidence>
<feature type="compositionally biased region" description="Polar residues" evidence="1">
    <location>
        <begin position="162"/>
        <end position="177"/>
    </location>
</feature>
<evidence type="ECO:0000313" key="3">
    <source>
        <dbReference type="EMBL" id="RJG48398.1"/>
    </source>
</evidence>
<feature type="transmembrane region" description="Helical" evidence="2">
    <location>
        <begin position="95"/>
        <end position="118"/>
    </location>
</feature>
<dbReference type="AlphaFoldDB" id="A0A418YFS9"/>
<sequence length="536" mass="59861">MALFQAHRAHIGWWNVFLLFKLVLAVQEVIGFDPLYNFAFVAFLLLPIPTRLGGIIKQALALVLAALLLHHDSFLPPLDRLWQQTDQLMQFDWRYLLELASSFVSVPALVLIATLAVFYAYTHQFIRVSSFVLVAMLYLSWPESPKEHSVSQPQTAAGEIASSGQTQAQPQTAAVDTSDEGLNQYRSDFFAQEQSKVSSISSLSLDSKPNFDILLLNVCSLSWDDLAFTKQSQHPLFSEFDIVFKEFNAATSYSGPAVLRLLRASCGQQPHADLFSPVSSKQCLLFEQLTRLGFQQELMLNHNGEFDAFTSHIQQNMGNISPLVDIKQLTPYQYAFDGSPIYRDKDVLNAWLDKKDNTASAALYNTISIHDGNKVVGNNKLNRIETYRQQQKVLLDDLYAFFQQLQQSERNIVVVLIPEHGGGVRGDKMQISGMREIPTFAITHVPVGVKFFGPDVAVTGGPVTIDAPSSYLALSDLLANIISEPVYSQPGVSMESLTQALDHSEVVSENSGTTMLKVIGNQYYTFDNDKWTLYKP</sequence>